<dbReference type="GO" id="GO:2000022">
    <property type="term" value="P:regulation of jasmonic acid mediated signaling pathway"/>
    <property type="evidence" value="ECO:0000318"/>
    <property type="project" value="GO_Central"/>
</dbReference>
<dbReference type="PANTHER" id="PTHR33077:SF8">
    <property type="entry name" value="PROTEIN TIFY 8"/>
    <property type="match status" value="1"/>
</dbReference>
<gene>
    <name evidence="5" type="primary">LOC112272790</name>
    <name evidence="4" type="ORF">PHYPA_023891</name>
</gene>
<dbReference type="EnsemblPlants" id="Pp3c19_8700V3.2">
    <property type="protein sequence ID" value="Pp3c19_8700V3.2"/>
    <property type="gene ID" value="Pp3c19_8700"/>
</dbReference>
<dbReference type="PANTHER" id="PTHR33077">
    <property type="entry name" value="PROTEIN TIFY 4A-RELATED-RELATED"/>
    <property type="match status" value="1"/>
</dbReference>
<proteinExistence type="inferred from homology"/>
<comment type="similarity">
    <text evidence="1">Belongs to the TIFY/JAZ family.</text>
</comment>
<feature type="compositionally biased region" description="Polar residues" evidence="2">
    <location>
        <begin position="306"/>
        <end position="316"/>
    </location>
</feature>
<evidence type="ECO:0000256" key="2">
    <source>
        <dbReference type="SAM" id="MobiDB-lite"/>
    </source>
</evidence>
<dbReference type="RefSeq" id="XP_073384988.1">
    <property type="nucleotide sequence ID" value="XM_073528887.1"/>
</dbReference>
<dbReference type="GO" id="GO:0009611">
    <property type="term" value="P:response to wounding"/>
    <property type="evidence" value="ECO:0000318"/>
    <property type="project" value="GO_Central"/>
</dbReference>
<feature type="domain" description="Tify" evidence="3">
    <location>
        <begin position="327"/>
        <end position="362"/>
    </location>
</feature>
<dbReference type="Gramene" id="Pp3c19_8700V3.2">
    <property type="protein sequence ID" value="Pp3c19_8700V3.2"/>
    <property type="gene ID" value="Pp3c19_8700"/>
</dbReference>
<dbReference type="Gramene" id="Pp3c19_8700V3.6">
    <property type="protein sequence ID" value="Pp3c19_8700V3.6"/>
    <property type="gene ID" value="Pp3c19_8700"/>
</dbReference>
<feature type="region of interest" description="Disordered" evidence="2">
    <location>
        <begin position="365"/>
        <end position="407"/>
    </location>
</feature>
<dbReference type="PaxDb" id="3218-PP1S175_59V6.1"/>
<dbReference type="EnsemblPlants" id="Pp3c19_8700V3.5">
    <property type="protein sequence ID" value="Pp3c19_8700V3.5"/>
    <property type="gene ID" value="Pp3c19_8700"/>
</dbReference>
<feature type="compositionally biased region" description="Polar residues" evidence="2">
    <location>
        <begin position="52"/>
        <end position="69"/>
    </location>
</feature>
<dbReference type="EMBL" id="ABEU02000019">
    <property type="protein sequence ID" value="PNR34075.1"/>
    <property type="molecule type" value="Genomic_DNA"/>
</dbReference>
<dbReference type="OrthoDB" id="1908882at2759"/>
<reference evidence="5" key="3">
    <citation type="submission" date="2020-12" db="UniProtKB">
        <authorList>
            <consortium name="EnsemblPlants"/>
        </authorList>
    </citation>
    <scope>IDENTIFICATION</scope>
</reference>
<dbReference type="eggNOG" id="ENOG502QREB">
    <property type="taxonomic scope" value="Eukaryota"/>
</dbReference>
<keyword evidence="6" id="KW-1185">Reference proteome</keyword>
<name>A9T6V3_PHYPA</name>
<feature type="compositionally biased region" description="Polar residues" evidence="2">
    <location>
        <begin position="182"/>
        <end position="198"/>
    </location>
</feature>
<reference evidence="4 6" key="2">
    <citation type="journal article" date="2018" name="Plant J.">
        <title>The Physcomitrella patens chromosome-scale assembly reveals moss genome structure and evolution.</title>
        <authorList>
            <person name="Lang D."/>
            <person name="Ullrich K.K."/>
            <person name="Murat F."/>
            <person name="Fuchs J."/>
            <person name="Jenkins J."/>
            <person name="Haas F.B."/>
            <person name="Piednoel M."/>
            <person name="Gundlach H."/>
            <person name="Van Bel M."/>
            <person name="Meyberg R."/>
            <person name="Vives C."/>
            <person name="Morata J."/>
            <person name="Symeonidi A."/>
            <person name="Hiss M."/>
            <person name="Muchero W."/>
            <person name="Kamisugi Y."/>
            <person name="Saleh O."/>
            <person name="Blanc G."/>
            <person name="Decker E.L."/>
            <person name="van Gessel N."/>
            <person name="Grimwood J."/>
            <person name="Hayes R.D."/>
            <person name="Graham S.W."/>
            <person name="Gunter L.E."/>
            <person name="McDaniel S.F."/>
            <person name="Hoernstein S.N.W."/>
            <person name="Larsson A."/>
            <person name="Li F.W."/>
            <person name="Perroud P.F."/>
            <person name="Phillips J."/>
            <person name="Ranjan P."/>
            <person name="Rokshar D.S."/>
            <person name="Rothfels C.J."/>
            <person name="Schneider L."/>
            <person name="Shu S."/>
            <person name="Stevenson D.W."/>
            <person name="Thummler F."/>
            <person name="Tillich M."/>
            <person name="Villarreal Aguilar J.C."/>
            <person name="Widiez T."/>
            <person name="Wong G.K."/>
            <person name="Wymore A."/>
            <person name="Zhang Y."/>
            <person name="Zimmer A.D."/>
            <person name="Quatrano R.S."/>
            <person name="Mayer K.F.X."/>
            <person name="Goodstein D."/>
            <person name="Casacuberta J.M."/>
            <person name="Vandepoele K."/>
            <person name="Reski R."/>
            <person name="Cuming A.C."/>
            <person name="Tuskan G.A."/>
            <person name="Maumus F."/>
            <person name="Salse J."/>
            <person name="Schmutz J."/>
            <person name="Rensing S.A."/>
        </authorList>
    </citation>
    <scope>NUCLEOTIDE SEQUENCE [LARGE SCALE GENOMIC DNA]</scope>
    <source>
        <strain evidence="5 6">cv. Gransden 2004</strain>
    </source>
</reference>
<feature type="compositionally biased region" description="Basic and acidic residues" evidence="2">
    <location>
        <begin position="114"/>
        <end position="140"/>
    </location>
</feature>
<dbReference type="GO" id="GO:0005634">
    <property type="term" value="C:nucleus"/>
    <property type="evidence" value="ECO:0000318"/>
    <property type="project" value="GO_Central"/>
</dbReference>
<protein>
    <recommendedName>
        <fullName evidence="3">Tify domain-containing protein</fullName>
    </recommendedName>
</protein>
<dbReference type="Pfam" id="PF06200">
    <property type="entry name" value="tify"/>
    <property type="match status" value="1"/>
</dbReference>
<feature type="region of interest" description="Disordered" evidence="2">
    <location>
        <begin position="42"/>
        <end position="69"/>
    </location>
</feature>
<dbReference type="InterPro" id="IPR010399">
    <property type="entry name" value="Tify_dom"/>
</dbReference>
<dbReference type="PROSITE" id="PS51320">
    <property type="entry name" value="TIFY"/>
    <property type="match status" value="1"/>
</dbReference>
<organism evidence="4">
    <name type="scientific">Physcomitrium patens</name>
    <name type="common">Spreading-leaved earth moss</name>
    <name type="synonym">Physcomitrella patens</name>
    <dbReference type="NCBI Taxonomy" id="3218"/>
    <lineage>
        <taxon>Eukaryota</taxon>
        <taxon>Viridiplantae</taxon>
        <taxon>Streptophyta</taxon>
        <taxon>Embryophyta</taxon>
        <taxon>Bryophyta</taxon>
        <taxon>Bryophytina</taxon>
        <taxon>Bryopsida</taxon>
        <taxon>Funariidae</taxon>
        <taxon>Funariales</taxon>
        <taxon>Funariaceae</taxon>
        <taxon>Physcomitrium</taxon>
    </lineage>
</organism>
<reference evidence="4 6" key="1">
    <citation type="journal article" date="2008" name="Science">
        <title>The Physcomitrella genome reveals evolutionary insights into the conquest of land by plants.</title>
        <authorList>
            <person name="Rensing S."/>
            <person name="Lang D."/>
            <person name="Zimmer A."/>
            <person name="Terry A."/>
            <person name="Salamov A."/>
            <person name="Shapiro H."/>
            <person name="Nishiyama T."/>
            <person name="Perroud P.-F."/>
            <person name="Lindquist E."/>
            <person name="Kamisugi Y."/>
            <person name="Tanahashi T."/>
            <person name="Sakakibara K."/>
            <person name="Fujita T."/>
            <person name="Oishi K."/>
            <person name="Shin-I T."/>
            <person name="Kuroki Y."/>
            <person name="Toyoda A."/>
            <person name="Suzuki Y."/>
            <person name="Hashimoto A."/>
            <person name="Yamaguchi K."/>
            <person name="Sugano A."/>
            <person name="Kohara Y."/>
            <person name="Fujiyama A."/>
            <person name="Anterola A."/>
            <person name="Aoki S."/>
            <person name="Ashton N."/>
            <person name="Barbazuk W.B."/>
            <person name="Barker E."/>
            <person name="Bennetzen J."/>
            <person name="Bezanilla M."/>
            <person name="Blankenship R."/>
            <person name="Cho S.H."/>
            <person name="Dutcher S."/>
            <person name="Estelle M."/>
            <person name="Fawcett J.A."/>
            <person name="Gundlach H."/>
            <person name="Hanada K."/>
            <person name="Heyl A."/>
            <person name="Hicks K.A."/>
            <person name="Hugh J."/>
            <person name="Lohr M."/>
            <person name="Mayer K."/>
            <person name="Melkozernov A."/>
            <person name="Murata T."/>
            <person name="Nelson D."/>
            <person name="Pils B."/>
            <person name="Prigge M."/>
            <person name="Reiss B."/>
            <person name="Renner T."/>
            <person name="Rombauts S."/>
            <person name="Rushton P."/>
            <person name="Sanderfoot A."/>
            <person name="Schween G."/>
            <person name="Shiu S.-H."/>
            <person name="Stueber K."/>
            <person name="Theodoulou F.L."/>
            <person name="Tu H."/>
            <person name="Van de Peer Y."/>
            <person name="Verrier P.J."/>
            <person name="Waters E."/>
            <person name="Wood A."/>
            <person name="Yang L."/>
            <person name="Cove D."/>
            <person name="Cuming A."/>
            <person name="Hasebe M."/>
            <person name="Lucas S."/>
            <person name="Mishler D.B."/>
            <person name="Reski R."/>
            <person name="Grigoriev I."/>
            <person name="Quatrano R.S."/>
            <person name="Boore J.L."/>
        </authorList>
    </citation>
    <scope>NUCLEOTIDE SEQUENCE [LARGE SCALE GENOMIC DNA]</scope>
    <source>
        <strain evidence="5 6">cv. Gransden 2004</strain>
    </source>
</reference>
<accession>A9T6V3</accession>
<evidence type="ECO:0000313" key="4">
    <source>
        <dbReference type="EMBL" id="PNR34075.1"/>
    </source>
</evidence>
<dbReference type="HOGENOM" id="CLU_669764_0_0_1"/>
<dbReference type="GO" id="GO:0031347">
    <property type="term" value="P:regulation of defense response"/>
    <property type="evidence" value="ECO:0000318"/>
    <property type="project" value="GO_Central"/>
</dbReference>
<dbReference type="Gramene" id="Pp3c19_8700V3.1">
    <property type="protein sequence ID" value="Pp3c19_8700V3.1"/>
    <property type="gene ID" value="Pp3c19_8700"/>
</dbReference>
<dbReference type="AlphaFoldDB" id="A9T6V3"/>
<feature type="region of interest" description="Disordered" evidence="2">
    <location>
        <begin position="288"/>
        <end position="327"/>
    </location>
</feature>
<evidence type="ECO:0000313" key="6">
    <source>
        <dbReference type="Proteomes" id="UP000006727"/>
    </source>
</evidence>
<dbReference type="Gramene" id="Pp3c19_8700V3.5">
    <property type="protein sequence ID" value="Pp3c19_8700V3.5"/>
    <property type="gene ID" value="Pp3c19_8700"/>
</dbReference>
<evidence type="ECO:0000259" key="3">
    <source>
        <dbReference type="PROSITE" id="PS51320"/>
    </source>
</evidence>
<dbReference type="SMART" id="SM00979">
    <property type="entry name" value="TIFY"/>
    <property type="match status" value="1"/>
</dbReference>
<dbReference type="EnsemblPlants" id="Pp3c19_8700V3.1">
    <property type="protein sequence ID" value="Pp3c19_8700V3.1"/>
    <property type="gene ID" value="Pp3c19_8700"/>
</dbReference>
<dbReference type="OMA" id="QAPRHEH"/>
<dbReference type="Proteomes" id="UP000006727">
    <property type="component" value="Chromosome 19"/>
</dbReference>
<feature type="compositionally biased region" description="Basic and acidic residues" evidence="2">
    <location>
        <begin position="153"/>
        <end position="165"/>
    </location>
</feature>
<evidence type="ECO:0000256" key="1">
    <source>
        <dbReference type="ARBA" id="ARBA00008614"/>
    </source>
</evidence>
<dbReference type="EnsemblPlants" id="Pp3c19_8700V3.6">
    <property type="protein sequence ID" value="Pp3c19_8700V3.6"/>
    <property type="gene ID" value="Pp3c19_8700"/>
</dbReference>
<sequence>MNLVMADKDQPVFRDFLGLDRIDDINQVKYLSSEMIPASRISSGFESEGDGETNNTRASSGTSGRFKSNSTPIHVLPPFYSTVPSSSDLGSVGWQRAQAVPLQYHGNNSAFSKLKADTNKLSRKRDSPTNRDSLQERLVEALESSRPQKVQAPRHEHIRQEKIVETSEASGDDLRLSMQPPRASSRSPPWLQQSTKPEASQRPVKKHQPYRPSQINTGVGMRGISHLGACAERAERTDRTLVVPPRENNVAGSSQLDQPAADEGSRTGLKHSVLAGLLDNAGLLHHDRTAPYPAGSSGCPPLAPQHQKSQNQNGGSESMIPLSRQAPSTSSRQLTIFYGGQAHVFDDVPPDKADAILTLAGSNGRSWSTTCSPRPAAKPTTSMSEGSMSAIEREKEHSVQSLGGSLTLSSEVQTVLRGLKQSGSLTGRSA</sequence>
<evidence type="ECO:0000313" key="5">
    <source>
        <dbReference type="EnsemblPlants" id="Pp3c19_8700V3.1"/>
    </source>
</evidence>
<dbReference type="InterPro" id="IPR040390">
    <property type="entry name" value="TIFY/JAZ"/>
</dbReference>
<dbReference type="GeneID" id="112272790"/>
<feature type="region of interest" description="Disordered" evidence="2">
    <location>
        <begin position="111"/>
        <end position="266"/>
    </location>
</feature>
<dbReference type="RefSeq" id="XP_024356669.1">
    <property type="nucleotide sequence ID" value="XM_024500901.2"/>
</dbReference>